<organism evidence="10 11">
    <name type="scientific">Cnephaeus nilssonii</name>
    <name type="common">Northern bat</name>
    <name type="synonym">Eptesicus nilssonii</name>
    <dbReference type="NCBI Taxonomy" id="3371016"/>
    <lineage>
        <taxon>Eukaryota</taxon>
        <taxon>Metazoa</taxon>
        <taxon>Chordata</taxon>
        <taxon>Craniata</taxon>
        <taxon>Vertebrata</taxon>
        <taxon>Euteleostomi</taxon>
        <taxon>Mammalia</taxon>
        <taxon>Eutheria</taxon>
        <taxon>Laurasiatheria</taxon>
        <taxon>Chiroptera</taxon>
        <taxon>Yangochiroptera</taxon>
        <taxon>Vespertilionidae</taxon>
        <taxon>Cnephaeus</taxon>
    </lineage>
</organism>
<dbReference type="GO" id="GO:0000974">
    <property type="term" value="C:Prp19 complex"/>
    <property type="evidence" value="ECO:0007669"/>
    <property type="project" value="TreeGrafter"/>
</dbReference>
<proteinExistence type="inferred from homology"/>
<protein>
    <submittedName>
        <fullName evidence="10">Uncharacterized protein</fullName>
    </submittedName>
</protein>
<dbReference type="GO" id="GO:0000349">
    <property type="term" value="P:generation of catalytic spliceosome for first transesterification step"/>
    <property type="evidence" value="ECO:0007669"/>
    <property type="project" value="TreeGrafter"/>
</dbReference>
<comment type="subcellular location">
    <subcellularLocation>
        <location evidence="1">Nucleus</location>
    </subcellularLocation>
</comment>
<dbReference type="InterPro" id="IPR056350">
    <property type="entry name" value="HAT_Syf1_central"/>
</dbReference>
<keyword evidence="4" id="KW-0747">Spliceosome</keyword>
<evidence type="ECO:0000256" key="7">
    <source>
        <dbReference type="ARBA" id="ARBA00023242"/>
    </source>
</evidence>
<keyword evidence="7" id="KW-0539">Nucleus</keyword>
<dbReference type="InterPro" id="IPR055433">
    <property type="entry name" value="HAT_Syf1-like_N"/>
</dbReference>
<dbReference type="InterPro" id="IPR011990">
    <property type="entry name" value="TPR-like_helical_dom_sf"/>
</dbReference>
<keyword evidence="5" id="KW-0677">Repeat</keyword>
<evidence type="ECO:0000256" key="3">
    <source>
        <dbReference type="ARBA" id="ARBA00022664"/>
    </source>
</evidence>
<dbReference type="Proteomes" id="UP001177744">
    <property type="component" value="Unassembled WGS sequence"/>
</dbReference>
<dbReference type="Gene3D" id="1.25.40.10">
    <property type="entry name" value="Tetratricopeptide repeat domain"/>
    <property type="match status" value="1"/>
</dbReference>
<evidence type="ECO:0000313" key="11">
    <source>
        <dbReference type="Proteomes" id="UP001177744"/>
    </source>
</evidence>
<gene>
    <name evidence="10" type="ORF">QTO34_018530</name>
</gene>
<keyword evidence="3" id="KW-0507">mRNA processing</keyword>
<evidence type="ECO:0000256" key="1">
    <source>
        <dbReference type="ARBA" id="ARBA00004123"/>
    </source>
</evidence>
<comment type="caution">
    <text evidence="10">The sequence shown here is derived from an EMBL/GenBank/DDBJ whole genome shotgun (WGS) entry which is preliminary data.</text>
</comment>
<sequence length="279" mass="32688">MVVMARLSLQERLDLVFDVEDLPYEEEMMRNQFFVKCWLHYIEFKQTPPTPEAQAQSARVLKLLPCSYKLCYCYLMVRRAQVKHRCVTDPTHEDVNNCHEWALVFMHKMPRLWLDYRQFLVDQGPITHNRRTFNPVLWALLITRTLVFGLCTCTSCVHTHCLRWPCGATKLSPESAEGYIEYLKSRDWLDEAAQCLATMVNDERFLSKAGTSNYQLWHKLCELISQNPDKVQSLNMDTITQGGLTRFTDQLGKLWCSLADHYMLNGHFEKARDVRPSEL</sequence>
<dbReference type="Pfam" id="PF23233">
    <property type="entry name" value="HAT_Syf1_CNRKL1_N"/>
    <property type="match status" value="1"/>
</dbReference>
<dbReference type="PANTHER" id="PTHR11246:SF5">
    <property type="entry name" value="PRE-MRNA-SPLICING FACTOR SYF1"/>
    <property type="match status" value="1"/>
</dbReference>
<dbReference type="GO" id="GO:0071014">
    <property type="term" value="C:post-mRNA release spliceosomal complex"/>
    <property type="evidence" value="ECO:0007669"/>
    <property type="project" value="TreeGrafter"/>
</dbReference>
<evidence type="ECO:0000259" key="9">
    <source>
        <dbReference type="Pfam" id="PF23233"/>
    </source>
</evidence>
<keyword evidence="6" id="KW-0508">mRNA splicing</keyword>
<comment type="similarity">
    <text evidence="2">Belongs to the crooked-neck family.</text>
</comment>
<dbReference type="PANTHER" id="PTHR11246">
    <property type="entry name" value="PRE-MRNA SPLICING FACTOR"/>
    <property type="match status" value="1"/>
</dbReference>
<dbReference type="AlphaFoldDB" id="A0AA40HZT1"/>
<dbReference type="Pfam" id="PF23220">
    <property type="entry name" value="HAT_Syf1_M"/>
    <property type="match status" value="1"/>
</dbReference>
<feature type="domain" description="Pre-mRNA-splicing factor SYF1 central HAT repeats" evidence="8">
    <location>
        <begin position="177"/>
        <end position="274"/>
    </location>
</feature>
<dbReference type="GO" id="GO:0071007">
    <property type="term" value="C:U2-type catalytic step 2 spliceosome"/>
    <property type="evidence" value="ECO:0007669"/>
    <property type="project" value="TreeGrafter"/>
</dbReference>
<evidence type="ECO:0000256" key="4">
    <source>
        <dbReference type="ARBA" id="ARBA00022728"/>
    </source>
</evidence>
<evidence type="ECO:0000256" key="5">
    <source>
        <dbReference type="ARBA" id="ARBA00022737"/>
    </source>
</evidence>
<evidence type="ECO:0000313" key="10">
    <source>
        <dbReference type="EMBL" id="KAK1339966.1"/>
    </source>
</evidence>
<dbReference type="InterPro" id="IPR045075">
    <property type="entry name" value="Syf1-like"/>
</dbReference>
<feature type="domain" description="Pre-mRNA-splicing factor Syf1-like N-terminal HAT-repeats" evidence="9">
    <location>
        <begin position="20"/>
        <end position="144"/>
    </location>
</feature>
<dbReference type="SUPFAM" id="SSF48452">
    <property type="entry name" value="TPR-like"/>
    <property type="match status" value="1"/>
</dbReference>
<evidence type="ECO:0000256" key="2">
    <source>
        <dbReference type="ARBA" id="ARBA00008644"/>
    </source>
</evidence>
<reference evidence="10" key="1">
    <citation type="submission" date="2023-06" db="EMBL/GenBank/DDBJ databases">
        <title>Reference genome for the Northern bat (Eptesicus nilssonii), a most northern bat species.</title>
        <authorList>
            <person name="Laine V.N."/>
            <person name="Pulliainen A.T."/>
            <person name="Lilley T.M."/>
        </authorList>
    </citation>
    <scope>NUCLEOTIDE SEQUENCE</scope>
    <source>
        <strain evidence="10">BLF_Eptnil</strain>
        <tissue evidence="10">Kidney</tissue>
    </source>
</reference>
<name>A0AA40HZT1_CNENI</name>
<keyword evidence="11" id="KW-1185">Reference proteome</keyword>
<evidence type="ECO:0000259" key="8">
    <source>
        <dbReference type="Pfam" id="PF23220"/>
    </source>
</evidence>
<dbReference type="EMBL" id="JAULJE010000008">
    <property type="protein sequence ID" value="KAK1339966.1"/>
    <property type="molecule type" value="Genomic_DNA"/>
</dbReference>
<evidence type="ECO:0000256" key="6">
    <source>
        <dbReference type="ARBA" id="ARBA00023187"/>
    </source>
</evidence>
<accession>A0AA40HZT1</accession>